<dbReference type="OrthoDB" id="2504561at2759"/>
<dbReference type="Proteomes" id="UP000186601">
    <property type="component" value="Unassembled WGS sequence"/>
</dbReference>
<keyword evidence="2" id="KW-1185">Reference proteome</keyword>
<reference evidence="1 2" key="1">
    <citation type="submission" date="2018-02" db="EMBL/GenBank/DDBJ databases">
        <title>Genome sequence of the basidiomycete white-rot fungus Phlebia centrifuga.</title>
        <authorList>
            <person name="Granchi Z."/>
            <person name="Peng M."/>
            <person name="de Vries R.P."/>
            <person name="Hilden K."/>
            <person name="Makela M.R."/>
            <person name="Grigoriev I."/>
            <person name="Riley R."/>
        </authorList>
    </citation>
    <scope>NUCLEOTIDE SEQUENCE [LARGE SCALE GENOMIC DNA]</scope>
    <source>
        <strain evidence="1 2">FBCC195</strain>
    </source>
</reference>
<sequence length="78" mass="8943">MAEEDYTSLDMLSALQDVQFLRSVLLHNLGMTKERDETATRQQKTEVLRSETEAEVVEDWITEVWDLVADIGCKLAAR</sequence>
<evidence type="ECO:0000313" key="2">
    <source>
        <dbReference type="Proteomes" id="UP000186601"/>
    </source>
</evidence>
<organism evidence="1 2">
    <name type="scientific">Hermanssonia centrifuga</name>
    <dbReference type="NCBI Taxonomy" id="98765"/>
    <lineage>
        <taxon>Eukaryota</taxon>
        <taxon>Fungi</taxon>
        <taxon>Dikarya</taxon>
        <taxon>Basidiomycota</taxon>
        <taxon>Agaricomycotina</taxon>
        <taxon>Agaricomycetes</taxon>
        <taxon>Polyporales</taxon>
        <taxon>Meruliaceae</taxon>
        <taxon>Hermanssonia</taxon>
    </lineage>
</organism>
<dbReference type="STRING" id="98765.A0A2R6NQR6"/>
<dbReference type="AlphaFoldDB" id="A0A2R6NQR6"/>
<proteinExistence type="predicted"/>
<dbReference type="EMBL" id="MLYV02000944">
    <property type="protein sequence ID" value="PSR74925.1"/>
    <property type="molecule type" value="Genomic_DNA"/>
</dbReference>
<name>A0A2R6NQR6_9APHY</name>
<gene>
    <name evidence="1" type="ORF">PHLCEN_2v9459</name>
</gene>
<protein>
    <submittedName>
        <fullName evidence="1">Uncharacterized protein</fullName>
    </submittedName>
</protein>
<comment type="caution">
    <text evidence="1">The sequence shown here is derived from an EMBL/GenBank/DDBJ whole genome shotgun (WGS) entry which is preliminary data.</text>
</comment>
<accession>A0A2R6NQR6</accession>
<evidence type="ECO:0000313" key="1">
    <source>
        <dbReference type="EMBL" id="PSR74925.1"/>
    </source>
</evidence>